<feature type="compositionally biased region" description="Low complexity" evidence="1">
    <location>
        <begin position="384"/>
        <end position="394"/>
    </location>
</feature>
<organism evidence="2 3">
    <name type="scientific">Lecanosticta acicola</name>
    <dbReference type="NCBI Taxonomy" id="111012"/>
    <lineage>
        <taxon>Eukaryota</taxon>
        <taxon>Fungi</taxon>
        <taxon>Dikarya</taxon>
        <taxon>Ascomycota</taxon>
        <taxon>Pezizomycotina</taxon>
        <taxon>Dothideomycetes</taxon>
        <taxon>Dothideomycetidae</taxon>
        <taxon>Mycosphaerellales</taxon>
        <taxon>Mycosphaerellaceae</taxon>
        <taxon>Lecanosticta</taxon>
    </lineage>
</organism>
<reference evidence="2" key="1">
    <citation type="submission" date="2023-11" db="EMBL/GenBank/DDBJ databases">
        <authorList>
            <person name="Alioto T."/>
            <person name="Alioto T."/>
            <person name="Gomez Garrido J."/>
        </authorList>
    </citation>
    <scope>NUCLEOTIDE SEQUENCE</scope>
</reference>
<feature type="compositionally biased region" description="Basic and acidic residues" evidence="1">
    <location>
        <begin position="335"/>
        <end position="349"/>
    </location>
</feature>
<proteinExistence type="predicted"/>
<protein>
    <submittedName>
        <fullName evidence="2">Uncharacterized protein</fullName>
    </submittedName>
</protein>
<dbReference type="AlphaFoldDB" id="A0AAI8Z8E3"/>
<feature type="region of interest" description="Disordered" evidence="1">
    <location>
        <begin position="195"/>
        <end position="423"/>
    </location>
</feature>
<evidence type="ECO:0000313" key="3">
    <source>
        <dbReference type="Proteomes" id="UP001296104"/>
    </source>
</evidence>
<accession>A0AAI8Z8E3</accession>
<evidence type="ECO:0000256" key="1">
    <source>
        <dbReference type="SAM" id="MobiDB-lite"/>
    </source>
</evidence>
<feature type="compositionally biased region" description="Basic and acidic residues" evidence="1">
    <location>
        <begin position="27"/>
        <end position="36"/>
    </location>
</feature>
<feature type="compositionally biased region" description="Low complexity" evidence="1">
    <location>
        <begin position="314"/>
        <end position="324"/>
    </location>
</feature>
<dbReference type="Proteomes" id="UP001296104">
    <property type="component" value="Unassembled WGS sequence"/>
</dbReference>
<comment type="caution">
    <text evidence="2">The sequence shown here is derived from an EMBL/GenBank/DDBJ whole genome shotgun (WGS) entry which is preliminary data.</text>
</comment>
<feature type="compositionally biased region" description="Acidic residues" evidence="1">
    <location>
        <begin position="248"/>
        <end position="265"/>
    </location>
</feature>
<feature type="region of interest" description="Disordered" evidence="1">
    <location>
        <begin position="436"/>
        <end position="467"/>
    </location>
</feature>
<gene>
    <name evidence="2" type="ORF">LECACI_7A009513</name>
</gene>
<feature type="region of interest" description="Disordered" evidence="1">
    <location>
        <begin position="1"/>
        <end position="36"/>
    </location>
</feature>
<keyword evidence="3" id="KW-1185">Reference proteome</keyword>
<evidence type="ECO:0000313" key="2">
    <source>
        <dbReference type="EMBL" id="CAK4034355.1"/>
    </source>
</evidence>
<feature type="compositionally biased region" description="Low complexity" evidence="1">
    <location>
        <begin position="204"/>
        <end position="220"/>
    </location>
</feature>
<name>A0AAI8Z8E3_9PEZI</name>
<dbReference type="EMBL" id="CAVMBE010000113">
    <property type="protein sequence ID" value="CAK4034355.1"/>
    <property type="molecule type" value="Genomic_DNA"/>
</dbReference>
<sequence length="822" mass="89824">MHSSTTTPATLRPVRRTSSTASTPHTTGDDMGSHESQEVSHYLAIMQRSLKPPCDRVAVLSSLRMAFDTVTTKTGAIRAPELLSLMSPGMHEQLVSVIQSGLPNKKRLMTHLRHFENAEFWRLGVVDLYGLFGDSGVKLSMLRKARFLEKYCDDAEEAMGLLQDARRKRYEGTTQVGNRAKGLEWAPVDAAAALERAREDHPSRSGVTSRASRAASATSSQDQEDETETTSAGSPDSEEGLSPQQGQSDDDDTPPSPASEEDEAVDNTLAATTILDRMRSLHGSQGINPRTPEMARRNSAPPRTDDSSFQSLATSTSPETSTPTFNDTAKQHAHHTQDERATRLDLQVHDDDDDQLQQLYSDGLAPEEDTSLFQLEPPEPPATEPNSPSPSATEETPRAALSKSIIGAHAAPQRQSCPEPASPQLNYLQHVNMSKRRKSTSFFEPSTAKRRNQGDADEPTPSFNPETFDITNEVLDDFIRQVAKGDSFQVEDHAPIKDVVESLQQYRFDHVDEEDADENSDVDKDTHNIFIQVGTAVYASGGQRSILVWANYTTKRLVLFCPKGYSKSVVSDLTAAAQLNDPLLLDLRDYYLEQPQAQPQPSKDHACVASVVAGLVTGAARPSPSCTAGLSLWCYVVYCFNQQRAPDGQQAINFRSQKDTEADVFQDFQENPGWKPGSSRSVLSSGVKLCGAFFDAFNDAQQEVCAVRDEAVAVRKLLQALRVPAQPESEEIGKLRSDIDSLQAAVAISPGLASILNDKQKELATALEGVRGAELPIVSNLDTAMTAAIADATMVESAFGEAIKRLREQTLRDIETLQARLG</sequence>
<feature type="compositionally biased region" description="Polar residues" evidence="1">
    <location>
        <begin position="16"/>
        <end position="26"/>
    </location>
</feature>